<evidence type="ECO:0000256" key="1">
    <source>
        <dbReference type="ARBA" id="ARBA00005562"/>
    </source>
</evidence>
<dbReference type="PROSITE" id="PS00346">
    <property type="entry name" value="ETS_DOMAIN_2"/>
    <property type="match status" value="1"/>
</dbReference>
<dbReference type="PROSITE" id="PS50061">
    <property type="entry name" value="ETS_DOMAIN_3"/>
    <property type="match status" value="1"/>
</dbReference>
<reference evidence="5 6" key="1">
    <citation type="submission" date="2018-04" db="EMBL/GenBank/DDBJ databases">
        <title>The genome of golden apple snail Pomacea canaliculata provides insight into stress tolerance and invasive adaptation.</title>
        <authorList>
            <person name="Liu C."/>
            <person name="Liu B."/>
            <person name="Ren Y."/>
            <person name="Zhang Y."/>
            <person name="Wang H."/>
            <person name="Li S."/>
            <person name="Jiang F."/>
            <person name="Yin L."/>
            <person name="Zhang G."/>
            <person name="Qian W."/>
            <person name="Fan W."/>
        </authorList>
    </citation>
    <scope>NUCLEOTIDE SEQUENCE [LARGE SCALE GENOMIC DNA]</scope>
    <source>
        <strain evidence="5">SZHN2017</strain>
        <tissue evidence="5">Muscle</tissue>
    </source>
</reference>
<dbReference type="InterPro" id="IPR000418">
    <property type="entry name" value="Ets_dom"/>
</dbReference>
<dbReference type="PRINTS" id="PR00454">
    <property type="entry name" value="ETSDOMAIN"/>
</dbReference>
<dbReference type="GO" id="GO:0000981">
    <property type="term" value="F:DNA-binding transcription factor activity, RNA polymerase II-specific"/>
    <property type="evidence" value="ECO:0007669"/>
    <property type="project" value="TreeGrafter"/>
</dbReference>
<keyword evidence="2 3" id="KW-0238">DNA-binding</keyword>
<evidence type="ECO:0000259" key="4">
    <source>
        <dbReference type="PROSITE" id="PS50061"/>
    </source>
</evidence>
<dbReference type="GO" id="GO:0030154">
    <property type="term" value="P:cell differentiation"/>
    <property type="evidence" value="ECO:0007669"/>
    <property type="project" value="TreeGrafter"/>
</dbReference>
<evidence type="ECO:0000313" key="6">
    <source>
        <dbReference type="Proteomes" id="UP000245119"/>
    </source>
</evidence>
<dbReference type="GO" id="GO:0005634">
    <property type="term" value="C:nucleus"/>
    <property type="evidence" value="ECO:0007669"/>
    <property type="project" value="UniProtKB-SubCell"/>
</dbReference>
<dbReference type="SUPFAM" id="SSF46785">
    <property type="entry name" value="Winged helix' DNA-binding domain"/>
    <property type="match status" value="1"/>
</dbReference>
<organism evidence="5 6">
    <name type="scientific">Pomacea canaliculata</name>
    <name type="common">Golden apple snail</name>
    <dbReference type="NCBI Taxonomy" id="400727"/>
    <lineage>
        <taxon>Eukaryota</taxon>
        <taxon>Metazoa</taxon>
        <taxon>Spiralia</taxon>
        <taxon>Lophotrochozoa</taxon>
        <taxon>Mollusca</taxon>
        <taxon>Gastropoda</taxon>
        <taxon>Caenogastropoda</taxon>
        <taxon>Architaenioglossa</taxon>
        <taxon>Ampullarioidea</taxon>
        <taxon>Ampullariidae</taxon>
        <taxon>Pomacea</taxon>
    </lineage>
</organism>
<dbReference type="STRING" id="400727.A0A2T7PKM0"/>
<gene>
    <name evidence="5" type="ORF">C0Q70_05220</name>
</gene>
<comment type="caution">
    <text evidence="5">The sequence shown here is derived from an EMBL/GenBank/DDBJ whole genome shotgun (WGS) entry which is preliminary data.</text>
</comment>
<protein>
    <recommendedName>
        <fullName evidence="4">ETS domain-containing protein</fullName>
    </recommendedName>
</protein>
<dbReference type="PANTHER" id="PTHR11849">
    <property type="entry name" value="ETS"/>
    <property type="match status" value="1"/>
</dbReference>
<dbReference type="Pfam" id="PF00178">
    <property type="entry name" value="Ets"/>
    <property type="match status" value="1"/>
</dbReference>
<comment type="subcellular location">
    <subcellularLocation>
        <location evidence="3">Nucleus</location>
    </subcellularLocation>
</comment>
<dbReference type="InterPro" id="IPR036388">
    <property type="entry name" value="WH-like_DNA-bd_sf"/>
</dbReference>
<dbReference type="InterPro" id="IPR036390">
    <property type="entry name" value="WH_DNA-bd_sf"/>
</dbReference>
<dbReference type="Proteomes" id="UP000245119">
    <property type="component" value="Linkage Group LG3"/>
</dbReference>
<evidence type="ECO:0000313" key="5">
    <source>
        <dbReference type="EMBL" id="PVD33958.1"/>
    </source>
</evidence>
<evidence type="ECO:0000256" key="3">
    <source>
        <dbReference type="RuleBase" id="RU004019"/>
    </source>
</evidence>
<keyword evidence="6" id="KW-1185">Reference proteome</keyword>
<dbReference type="PROSITE" id="PS00345">
    <property type="entry name" value="ETS_DOMAIN_1"/>
    <property type="match status" value="1"/>
</dbReference>
<name>A0A2T7PKM0_POMCA</name>
<dbReference type="PANTHER" id="PTHR11849:SF190">
    <property type="entry name" value="ETS-DOMAIN PROTEIN"/>
    <property type="match status" value="1"/>
</dbReference>
<dbReference type="InterPro" id="IPR046328">
    <property type="entry name" value="ETS_fam"/>
</dbReference>
<dbReference type="GO" id="GO:0043565">
    <property type="term" value="F:sequence-specific DNA binding"/>
    <property type="evidence" value="ECO:0007669"/>
    <property type="project" value="InterPro"/>
</dbReference>
<proteinExistence type="inferred from homology"/>
<comment type="similarity">
    <text evidence="1 3">Belongs to the ETS family.</text>
</comment>
<sequence length="165" mass="19154">MPKLGVTFLSESHDPWGRHVAVASRPATVKGRWGKPSCDAVSARFSTPRDCWAESSCQGVARTERLWEFILRLLGDSKHNPSLIEWVERNEGTFRLNNSKAVALMWGMRKNNAQMTYEKLSRALRYYYHRRILEPVLGKKLVYRFGPNASPVWGETCPYRRQRNR</sequence>
<feature type="domain" description="ETS" evidence="4">
    <location>
        <begin position="64"/>
        <end position="146"/>
    </location>
</feature>
<dbReference type="SMART" id="SM00413">
    <property type="entry name" value="ETS"/>
    <property type="match status" value="1"/>
</dbReference>
<accession>A0A2T7PKM0</accession>
<dbReference type="OrthoDB" id="8196042at2759"/>
<dbReference type="Gene3D" id="1.10.10.10">
    <property type="entry name" value="Winged helix-like DNA-binding domain superfamily/Winged helix DNA-binding domain"/>
    <property type="match status" value="1"/>
</dbReference>
<keyword evidence="3" id="KW-0539">Nucleus</keyword>
<dbReference type="EMBL" id="PZQS01000003">
    <property type="protein sequence ID" value="PVD33958.1"/>
    <property type="molecule type" value="Genomic_DNA"/>
</dbReference>
<evidence type="ECO:0000256" key="2">
    <source>
        <dbReference type="ARBA" id="ARBA00023125"/>
    </source>
</evidence>
<dbReference type="AlphaFoldDB" id="A0A2T7PKM0"/>